<accession>A0ACB8ALH4</accession>
<dbReference type="EMBL" id="MU267623">
    <property type="protein sequence ID" value="KAH7913868.1"/>
    <property type="molecule type" value="Genomic_DNA"/>
</dbReference>
<evidence type="ECO:0000313" key="2">
    <source>
        <dbReference type="Proteomes" id="UP000790377"/>
    </source>
</evidence>
<reference evidence="1" key="1">
    <citation type="journal article" date="2021" name="New Phytol.">
        <title>Evolutionary innovations through gain and loss of genes in the ectomycorrhizal Boletales.</title>
        <authorList>
            <person name="Wu G."/>
            <person name="Miyauchi S."/>
            <person name="Morin E."/>
            <person name="Kuo A."/>
            <person name="Drula E."/>
            <person name="Varga T."/>
            <person name="Kohler A."/>
            <person name="Feng B."/>
            <person name="Cao Y."/>
            <person name="Lipzen A."/>
            <person name="Daum C."/>
            <person name="Hundley H."/>
            <person name="Pangilinan J."/>
            <person name="Johnson J."/>
            <person name="Barry K."/>
            <person name="LaButti K."/>
            <person name="Ng V."/>
            <person name="Ahrendt S."/>
            <person name="Min B."/>
            <person name="Choi I.G."/>
            <person name="Park H."/>
            <person name="Plett J.M."/>
            <person name="Magnuson J."/>
            <person name="Spatafora J.W."/>
            <person name="Nagy L.G."/>
            <person name="Henrissat B."/>
            <person name="Grigoriev I.V."/>
            <person name="Yang Z.L."/>
            <person name="Xu J."/>
            <person name="Martin F.M."/>
        </authorList>
    </citation>
    <scope>NUCLEOTIDE SEQUENCE</scope>
    <source>
        <strain evidence="1">ATCC 28755</strain>
    </source>
</reference>
<keyword evidence="2" id="KW-1185">Reference proteome</keyword>
<evidence type="ECO:0000313" key="1">
    <source>
        <dbReference type="EMBL" id="KAH7913868.1"/>
    </source>
</evidence>
<dbReference type="Proteomes" id="UP000790377">
    <property type="component" value="Unassembled WGS sequence"/>
</dbReference>
<organism evidence="1 2">
    <name type="scientific">Hygrophoropsis aurantiaca</name>
    <dbReference type="NCBI Taxonomy" id="72124"/>
    <lineage>
        <taxon>Eukaryota</taxon>
        <taxon>Fungi</taxon>
        <taxon>Dikarya</taxon>
        <taxon>Basidiomycota</taxon>
        <taxon>Agaricomycotina</taxon>
        <taxon>Agaricomycetes</taxon>
        <taxon>Agaricomycetidae</taxon>
        <taxon>Boletales</taxon>
        <taxon>Coniophorineae</taxon>
        <taxon>Hygrophoropsidaceae</taxon>
        <taxon>Hygrophoropsis</taxon>
    </lineage>
</organism>
<proteinExistence type="predicted"/>
<name>A0ACB8ALH4_9AGAM</name>
<comment type="caution">
    <text evidence="1">The sequence shown here is derived from an EMBL/GenBank/DDBJ whole genome shotgun (WGS) entry which is preliminary data.</text>
</comment>
<sequence>MMIINHRRLVDISIRVTVPRGLETNFFPTKLDIAPLRPLLVFSKLTRLHIDRLCAFDLADDGLMQLATVWPLLKELVLNLHSEWQRHSGISLKGHSLGSLLRVCPLLQDLALVIDATQSLLLVAQEEVFTTTGLNASIWNIQSSRSQPL</sequence>
<gene>
    <name evidence="1" type="ORF">BJ138DRAFT_539985</name>
</gene>
<protein>
    <submittedName>
        <fullName evidence="1">Uncharacterized protein</fullName>
    </submittedName>
</protein>